<feature type="transmembrane region" description="Helical" evidence="6">
    <location>
        <begin position="21"/>
        <end position="40"/>
    </location>
</feature>
<dbReference type="InterPro" id="IPR050490">
    <property type="entry name" value="Bact_solute-bd_prot1"/>
</dbReference>
<dbReference type="SUPFAM" id="SSF53850">
    <property type="entry name" value="Periplasmic binding protein-like II"/>
    <property type="match status" value="1"/>
</dbReference>
<dbReference type="PANTHER" id="PTHR43649:SF33">
    <property type="entry name" value="POLYGALACTURONAN_RHAMNOGALACTURONAN-BINDING PROTEIN YTCQ"/>
    <property type="match status" value="1"/>
</dbReference>
<evidence type="ECO:0000256" key="5">
    <source>
        <dbReference type="ARBA" id="ARBA00023288"/>
    </source>
</evidence>
<comment type="caution">
    <text evidence="7">The sequence shown here is derived from an EMBL/GenBank/DDBJ whole genome shotgun (WGS) entry which is preliminary data.</text>
</comment>
<keyword evidence="1" id="KW-1003">Cell membrane</keyword>
<sequence length="477" mass="53720">MNASYNERGKMMMSGKIKKKKIIIGALIVIVIAIGMYPVISKKALTFSNRVGNKVFKLKNPDAITIYALSYNGKLDVDIEPIVNEFKAKYPNEKINIVKFDENDNGFQKYSKSILSDTLAGEGPDIIYCNTVYTNARAFQKSGLLCDLKPYIEKDKDFNKEDYDSKLLNTGLYKGKLTFVPVDYYVPAYITTKELLEKNNVKLDSNMTQNDFIKAAAGYISQAKNTNGKNLFAASIDVGQFIASSGFECIDYDNRKMNFDKPEFKNIMENYKKIYNSTPKPTNNTSGEEGLQGIKNGSTLFSTDQSYAYGSEIFNSESLIKSLTGQTQIINSFPTYNGGNKTIAIVGDLIGMSKKTKNKKAAYDFIKVALSEKTQSGDKFYAPPINKKAQIDVKNEYSKKWVGKKDREYEKVTLQAPSDDLNKYYDKITNKVDEVKILDSDVDKLIQDCMAPYFEGKSSYDSALKTLENKVKLYINE</sequence>
<keyword evidence="6" id="KW-0812">Transmembrane</keyword>
<keyword evidence="5" id="KW-0449">Lipoprotein</keyword>
<evidence type="ECO:0000256" key="2">
    <source>
        <dbReference type="ARBA" id="ARBA00022729"/>
    </source>
</evidence>
<protein>
    <submittedName>
        <fullName evidence="7">ABC transporter substrate-binding protein</fullName>
    </submittedName>
</protein>
<keyword evidence="4" id="KW-0564">Palmitate</keyword>
<accession>A0ABW8TL39</accession>
<keyword evidence="2" id="KW-0732">Signal</keyword>
<evidence type="ECO:0000256" key="3">
    <source>
        <dbReference type="ARBA" id="ARBA00023136"/>
    </source>
</evidence>
<evidence type="ECO:0000256" key="4">
    <source>
        <dbReference type="ARBA" id="ARBA00023139"/>
    </source>
</evidence>
<proteinExistence type="predicted"/>
<name>A0ABW8TL39_9CLOT</name>
<dbReference type="PANTHER" id="PTHR43649">
    <property type="entry name" value="ARABINOSE-BINDING PROTEIN-RELATED"/>
    <property type="match status" value="1"/>
</dbReference>
<keyword evidence="6" id="KW-1133">Transmembrane helix</keyword>
<dbReference type="Proteomes" id="UP001623592">
    <property type="component" value="Unassembled WGS sequence"/>
</dbReference>
<organism evidence="7 8">
    <name type="scientific">Clostridium neuense</name>
    <dbReference type="NCBI Taxonomy" id="1728934"/>
    <lineage>
        <taxon>Bacteria</taxon>
        <taxon>Bacillati</taxon>
        <taxon>Bacillota</taxon>
        <taxon>Clostridia</taxon>
        <taxon>Eubacteriales</taxon>
        <taxon>Clostridiaceae</taxon>
        <taxon>Clostridium</taxon>
    </lineage>
</organism>
<evidence type="ECO:0000256" key="1">
    <source>
        <dbReference type="ARBA" id="ARBA00022475"/>
    </source>
</evidence>
<keyword evidence="3 6" id="KW-0472">Membrane</keyword>
<reference evidence="7 8" key="1">
    <citation type="submission" date="2024-11" db="EMBL/GenBank/DDBJ databases">
        <authorList>
            <person name="Heng Y.C."/>
            <person name="Lim A.C.H."/>
            <person name="Lee J.K.Y."/>
            <person name="Kittelmann S."/>
        </authorList>
    </citation>
    <scope>NUCLEOTIDE SEQUENCE [LARGE SCALE GENOMIC DNA]</scope>
    <source>
        <strain evidence="7 8">WILCCON 0114</strain>
    </source>
</reference>
<dbReference type="EMBL" id="JBJIAA010000028">
    <property type="protein sequence ID" value="MFL0253224.1"/>
    <property type="molecule type" value="Genomic_DNA"/>
</dbReference>
<evidence type="ECO:0000313" key="8">
    <source>
        <dbReference type="Proteomes" id="UP001623592"/>
    </source>
</evidence>
<evidence type="ECO:0000313" key="7">
    <source>
        <dbReference type="EMBL" id="MFL0253224.1"/>
    </source>
</evidence>
<dbReference type="Pfam" id="PF01547">
    <property type="entry name" value="SBP_bac_1"/>
    <property type="match status" value="1"/>
</dbReference>
<gene>
    <name evidence="7" type="ORF">ACJDT4_22720</name>
</gene>
<keyword evidence="8" id="KW-1185">Reference proteome</keyword>
<dbReference type="InterPro" id="IPR006059">
    <property type="entry name" value="SBP"/>
</dbReference>
<evidence type="ECO:0000256" key="6">
    <source>
        <dbReference type="SAM" id="Phobius"/>
    </source>
</evidence>
<dbReference type="Gene3D" id="3.40.190.10">
    <property type="entry name" value="Periplasmic binding protein-like II"/>
    <property type="match status" value="1"/>
</dbReference>